<feature type="signal peptide" evidence="10">
    <location>
        <begin position="1"/>
        <end position="24"/>
    </location>
</feature>
<feature type="chain" id="PRO_5007635419" evidence="10">
    <location>
        <begin position="25"/>
        <end position="345"/>
    </location>
</feature>
<evidence type="ECO:0000256" key="10">
    <source>
        <dbReference type="SAM" id="SignalP"/>
    </source>
</evidence>
<evidence type="ECO:0000256" key="9">
    <source>
        <dbReference type="SAM" id="MobiDB-lite"/>
    </source>
</evidence>
<evidence type="ECO:0000313" key="13">
    <source>
        <dbReference type="EMBL" id="EME31018.1"/>
    </source>
</evidence>
<dbReference type="CDD" id="cd00314">
    <property type="entry name" value="plant_peroxidase_like"/>
    <property type="match status" value="1"/>
</dbReference>
<dbReference type="InterPro" id="IPR001621">
    <property type="entry name" value="Ligninase"/>
</dbReference>
<comment type="similarity">
    <text evidence="1">Belongs to the peroxidase family. Ligninase subfamily.</text>
</comment>
<keyword evidence="14" id="KW-1185">Reference proteome</keyword>
<evidence type="ECO:0000256" key="6">
    <source>
        <dbReference type="ARBA" id="ARBA00023004"/>
    </source>
</evidence>
<evidence type="ECO:0000256" key="3">
    <source>
        <dbReference type="ARBA" id="ARBA00022617"/>
    </source>
</evidence>
<dbReference type="Pfam" id="PF00141">
    <property type="entry name" value="peroxidase"/>
    <property type="match status" value="1"/>
</dbReference>
<dbReference type="EMBL" id="KB454495">
    <property type="protein sequence ID" value="EME31018.1"/>
    <property type="molecule type" value="Genomic_DNA"/>
</dbReference>
<evidence type="ECO:0000256" key="4">
    <source>
        <dbReference type="ARBA" id="ARBA00022723"/>
    </source>
</evidence>
<dbReference type="PANTHER" id="PTHR31356">
    <property type="entry name" value="THYLAKOID LUMENAL 29 KDA PROTEIN, CHLOROPLASTIC-RELATED"/>
    <property type="match status" value="1"/>
</dbReference>
<keyword evidence="2 12" id="KW-0575">Peroxidase</keyword>
<dbReference type="GeneID" id="17089706"/>
<evidence type="ECO:0000256" key="2">
    <source>
        <dbReference type="ARBA" id="ARBA00022559"/>
    </source>
</evidence>
<reference evidence="13" key="4">
    <citation type="journal article" date="2013" name="Science">
        <title>Gene Transfer from Bacteria and Archaea Facilitated Evolution of an Extremophilic Eukaryote.</title>
        <authorList>
            <person name="Schoenknecht G."/>
            <person name="Chen W.-H."/>
            <person name="Ternes C.M."/>
            <person name="Barbier G.G."/>
            <person name="Shrestha R.P."/>
            <person name="Stanke M."/>
            <person name="Brautigam A."/>
            <person name="Baker B.J."/>
            <person name="Banfield J.F."/>
            <person name="Garavito R.M."/>
            <person name="Carr K."/>
            <person name="Wilkerson C."/>
            <person name="Rensing S.A."/>
            <person name="Gagneul D."/>
            <person name="Dickenson N.E."/>
            <person name="Oesterhelt C."/>
            <person name="Lercher M.J."/>
            <person name="Weber A.P.M."/>
        </authorList>
    </citation>
    <scope>NUCLEOTIDE SEQUENCE</scope>
    <source>
        <strain evidence="13">074W</strain>
    </source>
</reference>
<dbReference type="STRING" id="130081.A5JW33"/>
<dbReference type="AlphaFoldDB" id="A5JW33"/>
<feature type="binding site" evidence="8">
    <location>
        <position position="63"/>
    </location>
    <ligand>
        <name>Ca(2+)</name>
        <dbReference type="ChEBI" id="CHEBI:29108"/>
        <label>1</label>
    </ligand>
</feature>
<dbReference type="GO" id="GO:0034599">
    <property type="term" value="P:cellular response to oxidative stress"/>
    <property type="evidence" value="ECO:0007669"/>
    <property type="project" value="InterPro"/>
</dbReference>
<keyword evidence="5 13" id="KW-0560">Oxidoreductase</keyword>
<dbReference type="GO" id="GO:0046872">
    <property type="term" value="F:metal ion binding"/>
    <property type="evidence" value="ECO:0007669"/>
    <property type="project" value="UniProtKB-KW"/>
</dbReference>
<keyword evidence="3 8" id="KW-0349">Heme</keyword>
<dbReference type="GO" id="GO:0020037">
    <property type="term" value="F:heme binding"/>
    <property type="evidence" value="ECO:0007669"/>
    <property type="project" value="InterPro"/>
</dbReference>
<proteinExistence type="evidence at transcript level"/>
<dbReference type="PRINTS" id="PR00462">
    <property type="entry name" value="LIGNINASE"/>
</dbReference>
<keyword evidence="7" id="KW-0325">Glycoprotein</keyword>
<feature type="domain" description="Plant heme peroxidase family profile" evidence="11">
    <location>
        <begin position="34"/>
        <end position="241"/>
    </location>
</feature>
<reference evidence="12" key="1">
    <citation type="submission" date="2007-04" db="EMBL/GenBank/DDBJ databases">
        <authorList>
            <person name="Weber A.P.M."/>
            <person name="Shrestha R.P."/>
        </authorList>
    </citation>
    <scope>NUCLEOTIDE SEQUENCE</scope>
</reference>
<dbReference type="GO" id="GO:0042744">
    <property type="term" value="P:hydrogen peroxide catabolic process"/>
    <property type="evidence" value="ECO:0007669"/>
    <property type="project" value="TreeGrafter"/>
</dbReference>
<comment type="cofactor">
    <cofactor evidence="8">
        <name>Ca(2+)</name>
        <dbReference type="ChEBI" id="CHEBI:29108"/>
    </cofactor>
    <text evidence="8">Binds 2 calcium ions per subunit.</text>
</comment>
<keyword evidence="4 8" id="KW-0479">Metal-binding</keyword>
<sequence length="345" mass="36617">MKTLQFRVLVLLLCTVVTRHGIQAACSSSTMTQIENLFVQNFTQNLALAPLCLRGAFHDCWNGCNGALLLPDEIDRSENVGLAPLQTFLNPFLSQFTCVSVADLINSCAVTAVKFLGGPEVPVFFGRIDTGVPDPNGLIPAPTLSVQELISAFEPIGFNSSEIVVLSGAHCVGVCEGQPFCPGQNTTFGNHYYVQLLNGELEGKLQTDIDLLQDNSMRSLVQQYANDQQQFFDDFATVFGKYISRIECNQSSNGPCPLESSTTSASSSSSSSNQGVPISSSSISPGQPIETSTVSSATNTFGSPALPSISGSSGIPVETLPLEPPTSVPIQQPLDSNPAFLFPGP</sequence>
<dbReference type="PRINTS" id="PR00458">
    <property type="entry name" value="PEROXIDASE"/>
</dbReference>
<protein>
    <submittedName>
        <fullName evidence="12">Peroxidase</fullName>
        <ecNumber evidence="13">1.11.1.7</ecNumber>
    </submittedName>
</protein>
<dbReference type="RefSeq" id="XP_005707538.1">
    <property type="nucleotide sequence ID" value="XM_005707481.1"/>
</dbReference>
<dbReference type="Proteomes" id="UP000030680">
    <property type="component" value="Unassembled WGS sequence"/>
</dbReference>
<dbReference type="Gene3D" id="1.10.520.10">
    <property type="match status" value="1"/>
</dbReference>
<evidence type="ECO:0000313" key="14">
    <source>
        <dbReference type="Proteomes" id="UP000030680"/>
    </source>
</evidence>
<keyword evidence="6 8" id="KW-0408">Iron</keyword>
<evidence type="ECO:0000256" key="5">
    <source>
        <dbReference type="ARBA" id="ARBA00023002"/>
    </source>
</evidence>
<evidence type="ECO:0000256" key="7">
    <source>
        <dbReference type="ARBA" id="ARBA00023180"/>
    </source>
</evidence>
<keyword evidence="8" id="KW-0106">Calcium</keyword>
<dbReference type="GO" id="GO:0140825">
    <property type="term" value="F:lactoperoxidase activity"/>
    <property type="evidence" value="ECO:0007669"/>
    <property type="project" value="UniProtKB-EC"/>
</dbReference>
<dbReference type="OrthoDB" id="2113341at2759"/>
<comment type="cofactor">
    <cofactor evidence="8">
        <name>heme b</name>
        <dbReference type="ChEBI" id="CHEBI:60344"/>
    </cofactor>
    <text evidence="8">Binds 1 heme b (iron(II)-protoporphyrin IX) group per subunit.</text>
</comment>
<dbReference type="Gene3D" id="1.10.420.10">
    <property type="entry name" value="Peroxidase, domain 2"/>
    <property type="match status" value="2"/>
</dbReference>
<evidence type="ECO:0000256" key="1">
    <source>
        <dbReference type="ARBA" id="ARBA00006089"/>
    </source>
</evidence>
<dbReference type="SUPFAM" id="SSF48113">
    <property type="entry name" value="Heme-dependent peroxidases"/>
    <property type="match status" value="1"/>
</dbReference>
<evidence type="ECO:0000256" key="8">
    <source>
        <dbReference type="PIRSR" id="PIRSR601621-2"/>
    </source>
</evidence>
<evidence type="ECO:0000259" key="11">
    <source>
        <dbReference type="PROSITE" id="PS50873"/>
    </source>
</evidence>
<accession>A5JW33</accession>
<dbReference type="EC" id="1.11.1.7" evidence="13"/>
<dbReference type="PROSITE" id="PS50873">
    <property type="entry name" value="PEROXIDASE_4"/>
    <property type="match status" value="1"/>
</dbReference>
<dbReference type="InterPro" id="IPR002016">
    <property type="entry name" value="Haem_peroxidase"/>
</dbReference>
<organism evidence="12">
    <name type="scientific">Galdieria sulphuraria</name>
    <name type="common">Red alga</name>
    <dbReference type="NCBI Taxonomy" id="130081"/>
    <lineage>
        <taxon>Eukaryota</taxon>
        <taxon>Rhodophyta</taxon>
        <taxon>Bangiophyceae</taxon>
        <taxon>Galdieriales</taxon>
        <taxon>Galdieriaceae</taxon>
        <taxon>Galdieria</taxon>
    </lineage>
</organism>
<gene>
    <name evidence="12" type="primary">Prx02</name>
    <name evidence="13" type="ORF">Gasu_17790</name>
</gene>
<dbReference type="PANTHER" id="PTHR31356:SF36">
    <property type="entry name" value="L-ASCORBATE PEROXIDASE 3"/>
    <property type="match status" value="1"/>
</dbReference>
<feature type="compositionally biased region" description="Low complexity" evidence="9">
    <location>
        <begin position="260"/>
        <end position="287"/>
    </location>
</feature>
<dbReference type="InterPro" id="IPR010255">
    <property type="entry name" value="Haem_peroxidase_sf"/>
</dbReference>
<feature type="region of interest" description="Disordered" evidence="9">
    <location>
        <begin position="254"/>
        <end position="345"/>
    </location>
</feature>
<reference evidence="14" key="3">
    <citation type="journal article" date="2013" name="Science">
        <title>Gene transfer from bacteria and archaea facilitated evolution of an extremophilic eukaryote.</title>
        <authorList>
            <person name="Schonknecht G."/>
            <person name="Chen W.H."/>
            <person name="Ternes C.M."/>
            <person name="Barbier G.G."/>
            <person name="Shrestha R.P."/>
            <person name="Stanke M."/>
            <person name="Brautigam A."/>
            <person name="Baker B.J."/>
            <person name="Banfield J.F."/>
            <person name="Garavito R.M."/>
            <person name="Carr K."/>
            <person name="Wilkerson C."/>
            <person name="Rensing S.A."/>
            <person name="Gagneul D."/>
            <person name="Dickenson N.E."/>
            <person name="Oesterhelt C."/>
            <person name="Lercher M.J."/>
            <person name="Weber A.P."/>
        </authorList>
    </citation>
    <scope>NUCLEOTIDE SEQUENCE [LARGE SCALE GENOMIC DNA]</scope>
    <source>
        <strain evidence="14">074W</strain>
    </source>
</reference>
<reference evidence="12" key="2">
    <citation type="journal article" date="2008" name="Planta">
        <title>The genome of the thermoacidophilic red microalga Galdieria sulphuraria encodes a small family of secreted class III peroxidases that might be involved in cell wall modification.</title>
        <authorList>
            <person name="Oesterhelt C."/>
            <person name="Vogelbein S."/>
            <person name="Shrestha R.P."/>
            <person name="Stanke M."/>
            <person name="Weber A.P."/>
        </authorList>
    </citation>
    <scope>NUCLEOTIDE SEQUENCE</scope>
</reference>
<dbReference type="Gramene" id="EME31018">
    <property type="protein sequence ID" value="EME31018"/>
    <property type="gene ID" value="Gasu_17790"/>
</dbReference>
<dbReference type="KEGG" id="gsl:Gasu_17790"/>
<dbReference type="EMBL" id="EF589725">
    <property type="protein sequence ID" value="ABQ53878.1"/>
    <property type="molecule type" value="mRNA"/>
</dbReference>
<feature type="compositionally biased region" description="Polar residues" evidence="9">
    <location>
        <begin position="289"/>
        <end position="302"/>
    </location>
</feature>
<dbReference type="GO" id="GO:0000302">
    <property type="term" value="P:response to reactive oxygen species"/>
    <property type="evidence" value="ECO:0007669"/>
    <property type="project" value="TreeGrafter"/>
</dbReference>
<evidence type="ECO:0000313" key="12">
    <source>
        <dbReference type="EMBL" id="ABQ53878.1"/>
    </source>
</evidence>
<dbReference type="InterPro" id="IPR044831">
    <property type="entry name" value="Ccp1-like"/>
</dbReference>
<keyword evidence="10" id="KW-0732">Signal</keyword>
<name>A5JW33_GALSU</name>
<feature type="binding site" description="axial binding residue" evidence="8">
    <location>
        <position position="170"/>
    </location>
    <ligand>
        <name>heme b</name>
        <dbReference type="ChEBI" id="CHEBI:60344"/>
    </ligand>
    <ligandPart>
        <name>Fe</name>
        <dbReference type="ChEBI" id="CHEBI:18248"/>
    </ligandPart>
</feature>